<comment type="caution">
    <text evidence="2">The sequence shown here is derived from an EMBL/GenBank/DDBJ whole genome shotgun (WGS) entry which is preliminary data.</text>
</comment>
<proteinExistence type="predicted"/>
<sequence length="286" mass="32059">MGTFYSHILTVILSQKGLINLPKDCGRTDQEFQTFRLICDNLALLGPMWTDDYFQTVVATETTNPEPTNLPKVYDWAQWDWGRISYQIRRYAKPPLGEAKGACKGFTEARLGQFGMEPKNITPARKKRAAPTSAPETPSKPPRKARATGARKQRARGVTKAPPKSKEFVEPGDSADAGDEDRDEDLSQQPKIWAAESLRQIRSVGERIMAEAGRRQSAEQSNPDAMDTEGDDSDDDMDMAPRSANRRRSKRRAYEPHCADPPGKPRHLQNLLPSGVKLHLSRPLDF</sequence>
<gene>
    <name evidence="2" type="ORF">B0T18DRAFT_390625</name>
</gene>
<reference evidence="2" key="1">
    <citation type="submission" date="2023-06" db="EMBL/GenBank/DDBJ databases">
        <title>Genome-scale phylogeny and comparative genomics of the fungal order Sordariales.</title>
        <authorList>
            <consortium name="Lawrence Berkeley National Laboratory"/>
            <person name="Hensen N."/>
            <person name="Bonometti L."/>
            <person name="Westerberg I."/>
            <person name="Brannstrom I.O."/>
            <person name="Guillou S."/>
            <person name="Cros-Aarteil S."/>
            <person name="Calhoun S."/>
            <person name="Haridas S."/>
            <person name="Kuo A."/>
            <person name="Mondo S."/>
            <person name="Pangilinan J."/>
            <person name="Riley R."/>
            <person name="LaButti K."/>
            <person name="Andreopoulos B."/>
            <person name="Lipzen A."/>
            <person name="Chen C."/>
            <person name="Yanf M."/>
            <person name="Daum C."/>
            <person name="Ng V."/>
            <person name="Clum A."/>
            <person name="Steindorff A."/>
            <person name="Ohm R."/>
            <person name="Martin F."/>
            <person name="Silar P."/>
            <person name="Natvig D."/>
            <person name="Lalanne C."/>
            <person name="Gautier V."/>
            <person name="Ament-velasquez S.L."/>
            <person name="Kruys A."/>
            <person name="Hutchinson M.I."/>
            <person name="Powell A.J."/>
            <person name="Barry K."/>
            <person name="Miller A.N."/>
            <person name="Grigoriev I.V."/>
            <person name="Debuchy R."/>
            <person name="Gladieux P."/>
            <person name="Thoren M.H."/>
            <person name="Johannesson H."/>
        </authorList>
    </citation>
    <scope>NUCLEOTIDE SEQUENCE</scope>
    <source>
        <strain evidence="2">SMH3187-1</strain>
    </source>
</reference>
<feature type="compositionally biased region" description="Basic residues" evidence="1">
    <location>
        <begin position="141"/>
        <end position="157"/>
    </location>
</feature>
<feature type="compositionally biased region" description="Acidic residues" evidence="1">
    <location>
        <begin position="226"/>
        <end position="238"/>
    </location>
</feature>
<keyword evidence="3" id="KW-1185">Reference proteome</keyword>
<evidence type="ECO:0000313" key="2">
    <source>
        <dbReference type="EMBL" id="KAK0746130.1"/>
    </source>
</evidence>
<dbReference type="Proteomes" id="UP001172155">
    <property type="component" value="Unassembled WGS sequence"/>
</dbReference>
<evidence type="ECO:0000313" key="3">
    <source>
        <dbReference type="Proteomes" id="UP001172155"/>
    </source>
</evidence>
<evidence type="ECO:0000256" key="1">
    <source>
        <dbReference type="SAM" id="MobiDB-lite"/>
    </source>
</evidence>
<organism evidence="2 3">
    <name type="scientific">Schizothecium vesticola</name>
    <dbReference type="NCBI Taxonomy" id="314040"/>
    <lineage>
        <taxon>Eukaryota</taxon>
        <taxon>Fungi</taxon>
        <taxon>Dikarya</taxon>
        <taxon>Ascomycota</taxon>
        <taxon>Pezizomycotina</taxon>
        <taxon>Sordariomycetes</taxon>
        <taxon>Sordariomycetidae</taxon>
        <taxon>Sordariales</taxon>
        <taxon>Schizotheciaceae</taxon>
        <taxon>Schizothecium</taxon>
    </lineage>
</organism>
<feature type="compositionally biased region" description="Basic and acidic residues" evidence="1">
    <location>
        <begin position="204"/>
        <end position="217"/>
    </location>
</feature>
<feature type="compositionally biased region" description="Acidic residues" evidence="1">
    <location>
        <begin position="176"/>
        <end position="186"/>
    </location>
</feature>
<accession>A0AA40K500</accession>
<feature type="region of interest" description="Disordered" evidence="1">
    <location>
        <begin position="114"/>
        <end position="286"/>
    </location>
</feature>
<protein>
    <submittedName>
        <fullName evidence="2">Uncharacterized protein</fullName>
    </submittedName>
</protein>
<name>A0AA40K500_9PEZI</name>
<dbReference type="EMBL" id="JAUKUD010000004">
    <property type="protein sequence ID" value="KAK0746130.1"/>
    <property type="molecule type" value="Genomic_DNA"/>
</dbReference>
<dbReference type="AlphaFoldDB" id="A0AA40K500"/>